<name>A0ACA9QSX9_9GLOM</name>
<comment type="caution">
    <text evidence="1">The sequence shown here is derived from an EMBL/GenBank/DDBJ whole genome shotgun (WGS) entry which is preliminary data.</text>
</comment>
<accession>A0ACA9QSX9</accession>
<gene>
    <name evidence="1" type="ORF">RPERSI_LOCUS15224</name>
</gene>
<evidence type="ECO:0000313" key="1">
    <source>
        <dbReference type="EMBL" id="CAG8760982.1"/>
    </source>
</evidence>
<dbReference type="Proteomes" id="UP000789920">
    <property type="component" value="Unassembled WGS sequence"/>
</dbReference>
<evidence type="ECO:0000313" key="2">
    <source>
        <dbReference type="Proteomes" id="UP000789920"/>
    </source>
</evidence>
<organism evidence="1 2">
    <name type="scientific">Racocetra persica</name>
    <dbReference type="NCBI Taxonomy" id="160502"/>
    <lineage>
        <taxon>Eukaryota</taxon>
        <taxon>Fungi</taxon>
        <taxon>Fungi incertae sedis</taxon>
        <taxon>Mucoromycota</taxon>
        <taxon>Glomeromycotina</taxon>
        <taxon>Glomeromycetes</taxon>
        <taxon>Diversisporales</taxon>
        <taxon>Gigasporaceae</taxon>
        <taxon>Racocetra</taxon>
    </lineage>
</organism>
<sequence>AKLLFGSMSFSSISDHDHDNDYNNDHHYDNSHNDNHDHDNSYNDNDSSSTLSKQSCRSEVSEVWKYFKKAVWTKK</sequence>
<reference evidence="1" key="1">
    <citation type="submission" date="2021-06" db="EMBL/GenBank/DDBJ databases">
        <authorList>
            <person name="Kallberg Y."/>
            <person name="Tangrot J."/>
            <person name="Rosling A."/>
        </authorList>
    </citation>
    <scope>NUCLEOTIDE SEQUENCE</scope>
    <source>
        <strain evidence="1">MA461A</strain>
    </source>
</reference>
<proteinExistence type="predicted"/>
<keyword evidence="2" id="KW-1185">Reference proteome</keyword>
<feature type="non-terminal residue" evidence="1">
    <location>
        <position position="1"/>
    </location>
</feature>
<dbReference type="EMBL" id="CAJVQC010036292">
    <property type="protein sequence ID" value="CAG8760982.1"/>
    <property type="molecule type" value="Genomic_DNA"/>
</dbReference>
<protein>
    <submittedName>
        <fullName evidence="1">10151_t:CDS:1</fullName>
    </submittedName>
</protein>